<comment type="caution">
    <text evidence="2">The sequence shown here is derived from an EMBL/GenBank/DDBJ whole genome shotgun (WGS) entry which is preliminary data.</text>
</comment>
<dbReference type="Proteomes" id="UP000738349">
    <property type="component" value="Unassembled WGS sequence"/>
</dbReference>
<dbReference type="OrthoDB" id="5101752at2759"/>
<dbReference type="InterPro" id="IPR011993">
    <property type="entry name" value="PH-like_dom_sf"/>
</dbReference>
<gene>
    <name evidence="2" type="ORF">EDB81DRAFT_675911</name>
</gene>
<feature type="domain" description="DH" evidence="1">
    <location>
        <begin position="203"/>
        <end position="389"/>
    </location>
</feature>
<dbReference type="GO" id="GO:0030010">
    <property type="term" value="P:establishment of cell polarity"/>
    <property type="evidence" value="ECO:0007669"/>
    <property type="project" value="TreeGrafter"/>
</dbReference>
<dbReference type="Pfam" id="PF15411">
    <property type="entry name" value="PH_10"/>
    <property type="match status" value="1"/>
</dbReference>
<dbReference type="SUPFAM" id="SSF48065">
    <property type="entry name" value="DBL homology domain (DH-domain)"/>
    <property type="match status" value="1"/>
</dbReference>
<dbReference type="InterPro" id="IPR033511">
    <property type="entry name" value="Cdc24/Scd1_PH_dom"/>
</dbReference>
<dbReference type="SMART" id="SM00325">
    <property type="entry name" value="RhoGEF"/>
    <property type="match status" value="1"/>
</dbReference>
<sequence>MRYTIPGPPPSGIAPVPIRNAVQSSSEASSTFSQEVCVRINGPVSPTTSLKTGPSQYVRQICLAMLRRLEEVPDFEIYFGRMNENDPVNSLWNLLREGNPLLVIYNSTRPTNILSVEDRDATQAEKAEIAIFQFIQACRIELEVPPSDRFVIADLLGNDTSQLMKVIHVINYHVLDLAERRGYTNSPELYHRRVAPGFPRRISQNTIVKELITTERMYFSSLKDLQSLRVILIEMGIVPKDIIRRVFFDIEELMECHGPFLEKMERINQLPTSQQKWGALFSEFEERFDIYRPFICNRRIASEAIHKIFDEKQFLAHPRVEQSRQRLLSEKPTYKYILESAMLRPLSRVAKYPLLLREMIKHAQNEDVKLDLIAGYDAAERVLQRINTIVKRELLEEAFEDLLKRMEDWKECDVEECGQLLLHGTFKIATTAVDSQKEYKVYLFERVLICCKETRDEAKGPERRQGSGGKNTKLRLKGRVFTTNIVNITHTSSPGSYTVVVCWKGARNVKDNFTIKFTNEAVMRTWADQLEHQRKEL</sequence>
<dbReference type="InterPro" id="IPR035899">
    <property type="entry name" value="DBL_dom_sf"/>
</dbReference>
<dbReference type="Pfam" id="PF06395">
    <property type="entry name" value="CDC24"/>
    <property type="match status" value="1"/>
</dbReference>
<reference evidence="2" key="1">
    <citation type="journal article" date="2021" name="Nat. Commun.">
        <title>Genetic determinants of endophytism in the Arabidopsis root mycobiome.</title>
        <authorList>
            <person name="Mesny F."/>
            <person name="Miyauchi S."/>
            <person name="Thiergart T."/>
            <person name="Pickel B."/>
            <person name="Atanasova L."/>
            <person name="Karlsson M."/>
            <person name="Huettel B."/>
            <person name="Barry K.W."/>
            <person name="Haridas S."/>
            <person name="Chen C."/>
            <person name="Bauer D."/>
            <person name="Andreopoulos W."/>
            <person name="Pangilinan J."/>
            <person name="LaButti K."/>
            <person name="Riley R."/>
            <person name="Lipzen A."/>
            <person name="Clum A."/>
            <person name="Drula E."/>
            <person name="Henrissat B."/>
            <person name="Kohler A."/>
            <person name="Grigoriev I.V."/>
            <person name="Martin F.M."/>
            <person name="Hacquard S."/>
        </authorList>
    </citation>
    <scope>NUCLEOTIDE SEQUENCE</scope>
    <source>
        <strain evidence="2">MPI-CAGE-AT-0147</strain>
    </source>
</reference>
<accession>A0A9P9JJG9</accession>
<dbReference type="GO" id="GO:0005737">
    <property type="term" value="C:cytoplasm"/>
    <property type="evidence" value="ECO:0007669"/>
    <property type="project" value="TreeGrafter"/>
</dbReference>
<dbReference type="Gene3D" id="1.10.418.10">
    <property type="entry name" value="Calponin-like domain"/>
    <property type="match status" value="1"/>
</dbReference>
<dbReference type="InterPro" id="IPR036872">
    <property type="entry name" value="CH_dom_sf"/>
</dbReference>
<evidence type="ECO:0000259" key="1">
    <source>
        <dbReference type="PROSITE" id="PS50010"/>
    </source>
</evidence>
<dbReference type="InterPro" id="IPR000219">
    <property type="entry name" value="DH_dom"/>
</dbReference>
<dbReference type="GO" id="GO:0043332">
    <property type="term" value="C:mating projection tip"/>
    <property type="evidence" value="ECO:0007669"/>
    <property type="project" value="TreeGrafter"/>
</dbReference>
<dbReference type="GO" id="GO:0005634">
    <property type="term" value="C:nucleus"/>
    <property type="evidence" value="ECO:0007669"/>
    <property type="project" value="TreeGrafter"/>
</dbReference>
<dbReference type="CDD" id="cd13246">
    <property type="entry name" value="PH_Scd1"/>
    <property type="match status" value="1"/>
</dbReference>
<dbReference type="Gene3D" id="1.20.900.10">
    <property type="entry name" value="Dbl homology (DH) domain"/>
    <property type="match status" value="1"/>
</dbReference>
<dbReference type="AlphaFoldDB" id="A0A9P9JJG9"/>
<dbReference type="SUPFAM" id="SSF50729">
    <property type="entry name" value="PH domain-like"/>
    <property type="match status" value="1"/>
</dbReference>
<dbReference type="InterPro" id="IPR053026">
    <property type="entry name" value="CDC42_GEF"/>
</dbReference>
<evidence type="ECO:0000313" key="3">
    <source>
        <dbReference type="Proteomes" id="UP000738349"/>
    </source>
</evidence>
<dbReference type="InterPro" id="IPR010481">
    <property type="entry name" value="Cdc24/Scd1_N"/>
</dbReference>
<dbReference type="Pfam" id="PF00621">
    <property type="entry name" value="RhoGEF"/>
    <property type="match status" value="1"/>
</dbReference>
<name>A0A9P9JJG9_9HYPO</name>
<dbReference type="GO" id="GO:0000935">
    <property type="term" value="C:division septum"/>
    <property type="evidence" value="ECO:0007669"/>
    <property type="project" value="TreeGrafter"/>
</dbReference>
<dbReference type="EMBL" id="JAGMUV010000001">
    <property type="protein sequence ID" value="KAH7176907.1"/>
    <property type="molecule type" value="Genomic_DNA"/>
</dbReference>
<dbReference type="PANTHER" id="PTHR47339">
    <property type="entry name" value="CELL DIVISION CONTROL PROTEIN 24"/>
    <property type="match status" value="1"/>
</dbReference>
<proteinExistence type="predicted"/>
<dbReference type="PANTHER" id="PTHR47339:SF1">
    <property type="entry name" value="CELL DIVISION CONTROL PROTEIN 24"/>
    <property type="match status" value="1"/>
</dbReference>
<evidence type="ECO:0000313" key="2">
    <source>
        <dbReference type="EMBL" id="KAH7176907.1"/>
    </source>
</evidence>
<dbReference type="PROSITE" id="PS50010">
    <property type="entry name" value="DH_2"/>
    <property type="match status" value="1"/>
</dbReference>
<protein>
    <submittedName>
        <fullName evidence="2">Dbl homology domain-containing protein</fullName>
    </submittedName>
</protein>
<dbReference type="GO" id="GO:0005085">
    <property type="term" value="F:guanyl-nucleotide exchange factor activity"/>
    <property type="evidence" value="ECO:0007669"/>
    <property type="project" value="InterPro"/>
</dbReference>
<organism evidence="2 3">
    <name type="scientific">Dactylonectria macrodidyma</name>
    <dbReference type="NCBI Taxonomy" id="307937"/>
    <lineage>
        <taxon>Eukaryota</taxon>
        <taxon>Fungi</taxon>
        <taxon>Dikarya</taxon>
        <taxon>Ascomycota</taxon>
        <taxon>Pezizomycotina</taxon>
        <taxon>Sordariomycetes</taxon>
        <taxon>Hypocreomycetidae</taxon>
        <taxon>Hypocreales</taxon>
        <taxon>Nectriaceae</taxon>
        <taxon>Dactylonectria</taxon>
    </lineage>
</organism>
<dbReference type="GO" id="GO:0031106">
    <property type="term" value="P:septin ring organization"/>
    <property type="evidence" value="ECO:0007669"/>
    <property type="project" value="TreeGrafter"/>
</dbReference>
<keyword evidence="3" id="KW-1185">Reference proteome</keyword>
<dbReference type="Gene3D" id="2.30.29.30">
    <property type="entry name" value="Pleckstrin-homology domain (PH domain)/Phosphotyrosine-binding domain (PTB)"/>
    <property type="match status" value="1"/>
</dbReference>